<dbReference type="Gene3D" id="3.50.30.60">
    <property type="entry name" value="LD-carboxypeptidase A C-terminal domain-like"/>
    <property type="match status" value="1"/>
</dbReference>
<reference evidence="8 9" key="1">
    <citation type="submission" date="2020-03" db="EMBL/GenBank/DDBJ databases">
        <title>Soil Listeria distribution.</title>
        <authorList>
            <person name="Liao J."/>
            <person name="Wiedmann M."/>
        </authorList>
    </citation>
    <scope>NUCLEOTIDE SEQUENCE [LARGE SCALE GENOMIC DNA]</scope>
    <source>
        <strain evidence="8 9">FSL L7-1614</strain>
    </source>
</reference>
<proteinExistence type="inferred from homology"/>
<dbReference type="AlphaFoldDB" id="A0A841YYZ4"/>
<dbReference type="EMBL" id="JAARQN010000013">
    <property type="protein sequence ID" value="MBC1458630.1"/>
    <property type="molecule type" value="Genomic_DNA"/>
</dbReference>
<dbReference type="PANTHER" id="PTHR30237:SF2">
    <property type="entry name" value="MUREIN TETRAPEPTIDE CARBOXYPEPTIDASE"/>
    <property type="match status" value="1"/>
</dbReference>
<keyword evidence="4" id="KW-0378">Hydrolase</keyword>
<evidence type="ECO:0000256" key="4">
    <source>
        <dbReference type="ARBA" id="ARBA00022801"/>
    </source>
</evidence>
<dbReference type="GO" id="GO:0004180">
    <property type="term" value="F:carboxypeptidase activity"/>
    <property type="evidence" value="ECO:0007669"/>
    <property type="project" value="UniProtKB-KW"/>
</dbReference>
<accession>A0A841YYZ4</accession>
<organism evidence="8 9">
    <name type="scientific">Listeria newyorkensis</name>
    <dbReference type="NCBI Taxonomy" id="1497681"/>
    <lineage>
        <taxon>Bacteria</taxon>
        <taxon>Bacillati</taxon>
        <taxon>Bacillota</taxon>
        <taxon>Bacilli</taxon>
        <taxon>Bacillales</taxon>
        <taxon>Listeriaceae</taxon>
        <taxon>Listeria</taxon>
    </lineage>
</organism>
<dbReference type="Pfam" id="PF02016">
    <property type="entry name" value="Peptidase_S66"/>
    <property type="match status" value="1"/>
</dbReference>
<dbReference type="InterPro" id="IPR040921">
    <property type="entry name" value="Peptidase_S66C"/>
</dbReference>
<feature type="domain" description="LD-carboxypeptidase N-terminal" evidence="6">
    <location>
        <begin position="8"/>
        <end position="126"/>
    </location>
</feature>
<dbReference type="Proteomes" id="UP000569903">
    <property type="component" value="Unassembled WGS sequence"/>
</dbReference>
<evidence type="ECO:0000313" key="9">
    <source>
        <dbReference type="Proteomes" id="UP000569903"/>
    </source>
</evidence>
<gene>
    <name evidence="8" type="ORF">HB850_12770</name>
</gene>
<evidence type="ECO:0000259" key="7">
    <source>
        <dbReference type="Pfam" id="PF17676"/>
    </source>
</evidence>
<evidence type="ECO:0000256" key="5">
    <source>
        <dbReference type="ARBA" id="ARBA00022825"/>
    </source>
</evidence>
<evidence type="ECO:0000256" key="2">
    <source>
        <dbReference type="ARBA" id="ARBA00022645"/>
    </source>
</evidence>
<dbReference type="RefSeq" id="WP_185389753.1">
    <property type="nucleotide sequence ID" value="NZ_JAARQN010000013.1"/>
</dbReference>
<feature type="domain" description="LD-carboxypeptidase C-terminal" evidence="7">
    <location>
        <begin position="170"/>
        <end position="282"/>
    </location>
</feature>
<evidence type="ECO:0000256" key="1">
    <source>
        <dbReference type="ARBA" id="ARBA00010233"/>
    </source>
</evidence>
<dbReference type="GO" id="GO:0006508">
    <property type="term" value="P:proteolysis"/>
    <property type="evidence" value="ECO:0007669"/>
    <property type="project" value="UniProtKB-KW"/>
</dbReference>
<keyword evidence="3" id="KW-0645">Protease</keyword>
<dbReference type="PIRSF" id="PIRSF028757">
    <property type="entry name" value="LD-carboxypeptidase"/>
    <property type="match status" value="1"/>
</dbReference>
<dbReference type="PANTHER" id="PTHR30237">
    <property type="entry name" value="MURAMOYLTETRAPEPTIDE CARBOXYPEPTIDASE"/>
    <property type="match status" value="1"/>
</dbReference>
<dbReference type="InterPro" id="IPR027478">
    <property type="entry name" value="LdcA_N"/>
</dbReference>
<evidence type="ECO:0000256" key="3">
    <source>
        <dbReference type="ARBA" id="ARBA00022670"/>
    </source>
</evidence>
<sequence length="287" mass="31728">MLRKGDTIGLVACSNGRKPEQESEIANIEKLLFTHFGIKTERAAMIFRTENGLASGIAEERAGALMGMYRNPEIKAIFDISGGDVANEILPYLDFEQIGVAQKPFIGYSDLTVIQNAIYAKTGVRGYNYQLLNLGGEASAVQLELFRSIFIEAKERAISHEVLRDKADIRGEIIGGNIRCWLKLAGTEYMPNPSGKVVLLEALSGDVGKMRTYLAQLDQIGIFQAANGVILGQFTEMQENGLAPTIEELTRPYMEKYDKFLLKTSIVGHQPDAEPFPIGFPIQDYLT</sequence>
<dbReference type="GO" id="GO:0008236">
    <property type="term" value="F:serine-type peptidase activity"/>
    <property type="evidence" value="ECO:0007669"/>
    <property type="project" value="UniProtKB-KW"/>
</dbReference>
<dbReference type="InterPro" id="IPR003507">
    <property type="entry name" value="S66_fam"/>
</dbReference>
<comment type="similarity">
    <text evidence="1">Belongs to the peptidase S66 family.</text>
</comment>
<keyword evidence="2 8" id="KW-0121">Carboxypeptidase</keyword>
<comment type="caution">
    <text evidence="8">The sequence shown here is derived from an EMBL/GenBank/DDBJ whole genome shotgun (WGS) entry which is preliminary data.</text>
</comment>
<dbReference type="InterPro" id="IPR029062">
    <property type="entry name" value="Class_I_gatase-like"/>
</dbReference>
<dbReference type="InterPro" id="IPR027461">
    <property type="entry name" value="Carboxypeptidase_A_C_sf"/>
</dbReference>
<name>A0A841YYZ4_9LIST</name>
<dbReference type="Gene3D" id="3.40.50.10740">
    <property type="entry name" value="Class I glutamine amidotransferase-like"/>
    <property type="match status" value="1"/>
</dbReference>
<evidence type="ECO:0000313" key="8">
    <source>
        <dbReference type="EMBL" id="MBC1458630.1"/>
    </source>
</evidence>
<protein>
    <submittedName>
        <fullName evidence="8">LD-carboxypeptidase</fullName>
    </submittedName>
</protein>
<evidence type="ECO:0000259" key="6">
    <source>
        <dbReference type="Pfam" id="PF02016"/>
    </source>
</evidence>
<keyword evidence="5" id="KW-0720">Serine protease</keyword>
<dbReference type="SUPFAM" id="SSF52317">
    <property type="entry name" value="Class I glutamine amidotransferase-like"/>
    <property type="match status" value="1"/>
</dbReference>
<dbReference type="InterPro" id="IPR040449">
    <property type="entry name" value="Peptidase_S66_N"/>
</dbReference>
<dbReference type="SUPFAM" id="SSF141986">
    <property type="entry name" value="LD-carboxypeptidase A C-terminal domain-like"/>
    <property type="match status" value="1"/>
</dbReference>
<dbReference type="Pfam" id="PF17676">
    <property type="entry name" value="Peptidase_S66C"/>
    <property type="match status" value="1"/>
</dbReference>